<evidence type="ECO:0000256" key="4">
    <source>
        <dbReference type="ARBA" id="ARBA00022741"/>
    </source>
</evidence>
<dbReference type="OrthoDB" id="9808328at2"/>
<dbReference type="InterPro" id="IPR003439">
    <property type="entry name" value="ABC_transporter-like_ATP-bd"/>
</dbReference>
<dbReference type="KEGG" id="psin:CAK95_21025"/>
<evidence type="ECO:0000256" key="7">
    <source>
        <dbReference type="ARBA" id="ARBA00023136"/>
    </source>
</evidence>
<dbReference type="PROSITE" id="PS50929">
    <property type="entry name" value="ABC_TM1F"/>
    <property type="match status" value="1"/>
</dbReference>
<keyword evidence="4" id="KW-0547">Nucleotide-binding</keyword>
<comment type="subcellular location">
    <subcellularLocation>
        <location evidence="1">Cell membrane</location>
        <topology evidence="1">Multi-pass membrane protein</topology>
    </subcellularLocation>
</comment>
<evidence type="ECO:0000256" key="2">
    <source>
        <dbReference type="ARBA" id="ARBA00005417"/>
    </source>
</evidence>
<keyword evidence="5" id="KW-0067">ATP-binding</keyword>
<dbReference type="GO" id="GO:0030256">
    <property type="term" value="C:type I protein secretion system complex"/>
    <property type="evidence" value="ECO:0007669"/>
    <property type="project" value="InterPro"/>
</dbReference>
<dbReference type="Pfam" id="PF00664">
    <property type="entry name" value="ABC_membrane"/>
    <property type="match status" value="1"/>
</dbReference>
<dbReference type="GO" id="GO:0005886">
    <property type="term" value="C:plasma membrane"/>
    <property type="evidence" value="ECO:0007669"/>
    <property type="project" value="UniProtKB-SubCell"/>
</dbReference>
<dbReference type="InterPro" id="IPR027417">
    <property type="entry name" value="P-loop_NTPase"/>
</dbReference>
<keyword evidence="7" id="KW-0472">Membrane</keyword>
<dbReference type="InterPro" id="IPR039421">
    <property type="entry name" value="Type_1_exporter"/>
</dbReference>
<dbReference type="SMART" id="SM00382">
    <property type="entry name" value="AAA"/>
    <property type="match status" value="1"/>
</dbReference>
<sequence>MLFPNLINRSVSFGLIIVGALTFVLNLLALVLPVYMLQVYDRVLPSSSLPTLIYLTLIAVMILGVLGVIEGIRQIAVQRVGAGLEVNVGQRLLAASFSGRSPGQDAASLLRDLAQARSFFSSPVFSALLDAPFVPLFLFIVFMIHSVLGSLVLLGICILLIVTLLNQWSLNRPQRQSSEAAAVAGNLVMAFTRSGEAMRSMGMSNHAISIWGHVTANALNAQDKATRSNAFFSGFSRFIRLVVQMGILGLGAYLVLKQEMTAGMIFATSLVAARALGPVDNLIAGWKGLLQTLMSLRKIDNALHSVKDEAEKLQLPVPEGNVTFEKVVYAPAGAAEPTIKGVSLPVEAGEAICIVGPSGAGKSTFAKLAAGALKPSHGVIRLDNSDFQNWDPVDRGRHTGYLPQDVELLPGTIAQNIARLDPTATSEEIVAAAQLAGVMDLVKKLPNGFDTGVGPGGLPLSGGQRQRIALARAVFRLPRLVVLDEPNSHLDSEGEMALNHTIGQLKKAGATVIVVSQRSGVLQCVDRILFMRDGQIAASQSREEALARLTPAQRAGDMMPRAATGA</sequence>
<dbReference type="PROSITE" id="PS50893">
    <property type="entry name" value="ABC_TRANSPORTER_2"/>
    <property type="match status" value="1"/>
</dbReference>
<dbReference type="STRING" id="1235591.CAK95_21025"/>
<dbReference type="GO" id="GO:0034040">
    <property type="term" value="F:ATPase-coupled lipid transmembrane transporter activity"/>
    <property type="evidence" value="ECO:0007669"/>
    <property type="project" value="TreeGrafter"/>
</dbReference>
<dbReference type="PANTHER" id="PTHR24221">
    <property type="entry name" value="ATP-BINDING CASSETTE SUB-FAMILY B"/>
    <property type="match status" value="1"/>
</dbReference>
<keyword evidence="6" id="KW-1133">Transmembrane helix</keyword>
<dbReference type="SUPFAM" id="SSF90123">
    <property type="entry name" value="ABC transporter transmembrane region"/>
    <property type="match status" value="1"/>
</dbReference>
<organism evidence="8 9">
    <name type="scientific">Pseudorhodoplanes sinuspersici</name>
    <dbReference type="NCBI Taxonomy" id="1235591"/>
    <lineage>
        <taxon>Bacteria</taxon>
        <taxon>Pseudomonadati</taxon>
        <taxon>Pseudomonadota</taxon>
        <taxon>Alphaproteobacteria</taxon>
        <taxon>Hyphomicrobiales</taxon>
        <taxon>Pseudorhodoplanes</taxon>
    </lineage>
</organism>
<dbReference type="InterPro" id="IPR036640">
    <property type="entry name" value="ABC1_TM_sf"/>
</dbReference>
<dbReference type="InterPro" id="IPR011527">
    <property type="entry name" value="ABC1_TM_dom"/>
</dbReference>
<gene>
    <name evidence="8" type="ORF">CAK95_21025</name>
</gene>
<evidence type="ECO:0000313" key="9">
    <source>
        <dbReference type="Proteomes" id="UP000194137"/>
    </source>
</evidence>
<dbReference type="NCBIfam" id="TIGR01842">
    <property type="entry name" value="type_I_sec_PrtD"/>
    <property type="match status" value="1"/>
</dbReference>
<dbReference type="Pfam" id="PF00005">
    <property type="entry name" value="ABC_tran"/>
    <property type="match status" value="1"/>
</dbReference>
<dbReference type="InterPro" id="IPR003593">
    <property type="entry name" value="AAA+_ATPase"/>
</dbReference>
<evidence type="ECO:0000256" key="5">
    <source>
        <dbReference type="ARBA" id="ARBA00022840"/>
    </source>
</evidence>
<name>A0A1W6ZV32_9HYPH</name>
<keyword evidence="9" id="KW-1185">Reference proteome</keyword>
<keyword evidence="3" id="KW-0812">Transmembrane</keyword>
<evidence type="ECO:0000256" key="3">
    <source>
        <dbReference type="ARBA" id="ARBA00022692"/>
    </source>
</evidence>
<proteinExistence type="inferred from homology"/>
<dbReference type="Gene3D" id="1.20.1560.10">
    <property type="entry name" value="ABC transporter type 1, transmembrane domain"/>
    <property type="match status" value="1"/>
</dbReference>
<dbReference type="GO" id="GO:0016887">
    <property type="term" value="F:ATP hydrolysis activity"/>
    <property type="evidence" value="ECO:0007669"/>
    <property type="project" value="InterPro"/>
</dbReference>
<protein>
    <submittedName>
        <fullName evidence="8">Uncharacterized protein</fullName>
    </submittedName>
</protein>
<dbReference type="GO" id="GO:0030253">
    <property type="term" value="P:protein secretion by the type I secretion system"/>
    <property type="evidence" value="ECO:0007669"/>
    <property type="project" value="InterPro"/>
</dbReference>
<dbReference type="EMBL" id="CP021112">
    <property type="protein sequence ID" value="ARQ01299.1"/>
    <property type="molecule type" value="Genomic_DNA"/>
</dbReference>
<accession>A0A1W6ZV32</accession>
<dbReference type="Gene3D" id="3.40.50.300">
    <property type="entry name" value="P-loop containing nucleotide triphosphate hydrolases"/>
    <property type="match status" value="1"/>
</dbReference>
<dbReference type="InterPro" id="IPR010128">
    <property type="entry name" value="ATPase_T1SS_PrtD-like"/>
</dbReference>
<dbReference type="Proteomes" id="UP000194137">
    <property type="component" value="Chromosome"/>
</dbReference>
<dbReference type="PROSITE" id="PS00211">
    <property type="entry name" value="ABC_TRANSPORTER_1"/>
    <property type="match status" value="1"/>
</dbReference>
<reference evidence="8 9" key="1">
    <citation type="submission" date="2017-05" db="EMBL/GenBank/DDBJ databases">
        <title>Full genome sequence of Pseudorhodoplanes sinuspersici.</title>
        <authorList>
            <person name="Dastgheib S.M.M."/>
            <person name="Shavandi M."/>
            <person name="Tirandaz H."/>
        </authorList>
    </citation>
    <scope>NUCLEOTIDE SEQUENCE [LARGE SCALE GENOMIC DNA]</scope>
    <source>
        <strain evidence="8 9">RIPI110</strain>
    </source>
</reference>
<dbReference type="AlphaFoldDB" id="A0A1W6ZV32"/>
<dbReference type="GO" id="GO:0005524">
    <property type="term" value="F:ATP binding"/>
    <property type="evidence" value="ECO:0007669"/>
    <property type="project" value="UniProtKB-KW"/>
</dbReference>
<dbReference type="GO" id="GO:0140359">
    <property type="term" value="F:ABC-type transporter activity"/>
    <property type="evidence" value="ECO:0007669"/>
    <property type="project" value="InterPro"/>
</dbReference>
<dbReference type="RefSeq" id="WP_086089694.1">
    <property type="nucleotide sequence ID" value="NZ_CP021112.1"/>
</dbReference>
<dbReference type="PANTHER" id="PTHR24221:SF248">
    <property type="entry name" value="ABC TRANSPORTER TRANSMEMBRANE REGION"/>
    <property type="match status" value="1"/>
</dbReference>
<comment type="similarity">
    <text evidence="2">Belongs to the ABC transporter superfamily.</text>
</comment>
<evidence type="ECO:0000256" key="1">
    <source>
        <dbReference type="ARBA" id="ARBA00004651"/>
    </source>
</evidence>
<dbReference type="SUPFAM" id="SSF52540">
    <property type="entry name" value="P-loop containing nucleoside triphosphate hydrolases"/>
    <property type="match status" value="1"/>
</dbReference>
<evidence type="ECO:0000313" key="8">
    <source>
        <dbReference type="EMBL" id="ARQ01299.1"/>
    </source>
</evidence>
<dbReference type="InterPro" id="IPR017871">
    <property type="entry name" value="ABC_transporter-like_CS"/>
</dbReference>
<evidence type="ECO:0000256" key="6">
    <source>
        <dbReference type="ARBA" id="ARBA00022989"/>
    </source>
</evidence>